<dbReference type="EMBL" id="MN740346">
    <property type="protein sequence ID" value="QHU01551.1"/>
    <property type="molecule type" value="Genomic_DNA"/>
</dbReference>
<sequence>MSSYYVWIDLLMNYNYFNTQLGNIITTLEQYNVHNKWYCFLFDTLNLDTEEDIYQQKRYYTNDVLNVLRNNFVPSSYADQQFMALVLAKDVIYDFFKAIPNAFDNIQLRPCYSLVYPELFLDNYFNIIGERVTENICGYELREAVRTMNISPVTPEPPIECFYEAVDDFTIHTNYDATTERYYIYCSWINPDSYYVDHCVPREIDMYMNTEEDDFLFDKSKSHHMNHFSPHFLPIIPDQFKTYTVRVVTRWHNGHSKQITETVGPFIPAPTPPPTPPTPSTSCGDCAILKKWYGNFNTAPISALNGTGDSWGFKIDLDNNIPYKDCIQYWVINLYKSSAPTISTFTQQINNSSNGLKKFKLQKHSDSNDPTDGYYHIYDSTLLPETDYILKIQVITNEHAVCINIDPEEINITTGKSTGSGPPGPTPPTPPPKTDCSNTKQTLWFGTIDNPVSINGRGDSWGFQMNCDGIISNKSCIDHWIVNILEEETLNQIFTITIPESQGLGPIIFHAGTAVGQNENLFGRQYYYSVNGLLQETPYIVHIEVVPKASSPKIQDIIKNAKTGKQTAPPTPTPTPIGDAPELYITTYGQASFSPFKGDVSKTIFADFMGLDMISKKNIWKTIRAWHKIAALDYINFVVNNSKSNIVNIMWRLSGHRITPPPTKALTNNIVEDKNLFVGDTIYCAPNGATDFGLPASAAGYYDDGDLSWIGCPIILDFLIPLAEKCKSSKPEIKCPEITIQVYPDPGAATYMWDVGNYGKDKNDTRMGQYFNDGDGTSTISLYYYTQYKDDFTTTRELQSWWTPDKGNNYISNGTGNCTGRPPYYSNPLDHTSTNYTTPPTFNECDYNGSNNTYKVDADSSAIGYPLDDLHQFYISIYYINQKILEYNWCIDNVVSYNGKIKCPLITHIHYDGEGGAPYTAVYNDKLSENPLNNVLTGGYPQCNPDGDIKLPADRDSSSIRPVLGDPVCRGYAKYLHNKYMPAECLPEWRLGGGTKAMSFTPSGPSGLKVPHSDDILWDQSKAWNIGQSRNYHQEPSVTNGGYTNLSNDFNSVKHCGSGHDGIQRYQYGTIAYTVAAFSFDSKVTDPSQLDQGIIESFSENYNIGEVEPPVSKIPAPGTGSRPYNADDLKALTSNTLNTNDLPKQGSGELIINKNVLVQGIDSKGKPAMVFTNGLGSACMTGKFCPDCSNSSIQFCDTTCKTICGDVGVGVNYENTQCVKCVRNTFCKNQITNTLHSRIWDSYGTNFEGSSQTSTGTSPAMTDIYQRFDAIYSGVIPLDGRGYKSPTTGINPPQQNPSKNTDGFYCPIDSEFIDLDTGKIKLNGKLYPSTQTQSIIDGKSLGTENTIDMIGPQGEILTIQAAYRGAVLTPDPSISGPNWPVSFYPHNQSNLPDGALFTMKGQTMCQKVFEEMVEWCDKNDSKIYTTDNWIIKADDKCFKNIGYDGGVGGAWGDNCNALGVLQDEVSGFTYMNQLIKALGNIMCGPDNCGKAKIAIYSYEFMPVAWSLHMNG</sequence>
<proteinExistence type="predicted"/>
<name>A0A6C0J9T0_9ZZZZ</name>
<feature type="compositionally biased region" description="Pro residues" evidence="1">
    <location>
        <begin position="422"/>
        <end position="433"/>
    </location>
</feature>
<accession>A0A6C0J9T0</accession>
<feature type="region of interest" description="Disordered" evidence="1">
    <location>
        <begin position="412"/>
        <end position="438"/>
    </location>
</feature>
<protein>
    <submittedName>
        <fullName evidence="2">Uncharacterized protein</fullName>
    </submittedName>
</protein>
<evidence type="ECO:0000313" key="2">
    <source>
        <dbReference type="EMBL" id="QHU01551.1"/>
    </source>
</evidence>
<evidence type="ECO:0000256" key="1">
    <source>
        <dbReference type="SAM" id="MobiDB-lite"/>
    </source>
</evidence>
<organism evidence="2">
    <name type="scientific">viral metagenome</name>
    <dbReference type="NCBI Taxonomy" id="1070528"/>
    <lineage>
        <taxon>unclassified sequences</taxon>
        <taxon>metagenomes</taxon>
        <taxon>organismal metagenomes</taxon>
    </lineage>
</organism>
<reference evidence="2" key="1">
    <citation type="journal article" date="2020" name="Nature">
        <title>Giant virus diversity and host interactions through global metagenomics.</title>
        <authorList>
            <person name="Schulz F."/>
            <person name="Roux S."/>
            <person name="Paez-Espino D."/>
            <person name="Jungbluth S."/>
            <person name="Walsh D.A."/>
            <person name="Denef V.J."/>
            <person name="McMahon K.D."/>
            <person name="Konstantinidis K.T."/>
            <person name="Eloe-Fadrosh E.A."/>
            <person name="Kyrpides N.C."/>
            <person name="Woyke T."/>
        </authorList>
    </citation>
    <scope>NUCLEOTIDE SEQUENCE</scope>
    <source>
        <strain evidence="2">GVMAG-M-3300025874-2</strain>
    </source>
</reference>